<evidence type="ECO:0000313" key="1">
    <source>
        <dbReference type="EMBL" id="KAA5494613.1"/>
    </source>
</evidence>
<dbReference type="RefSeq" id="WP_149927981.1">
    <property type="nucleotide sequence ID" value="NZ_VVYE01000006.1"/>
</dbReference>
<gene>
    <name evidence="1" type="ORF">F2Y35_03300</name>
</gene>
<accession>A0A6A1KCI6</accession>
<evidence type="ECO:0000313" key="2">
    <source>
        <dbReference type="Proteomes" id="UP000491168"/>
    </source>
</evidence>
<protein>
    <submittedName>
        <fullName evidence="1">Helix-turn-helix domain-containing protein</fullName>
    </submittedName>
</protein>
<dbReference type="AlphaFoldDB" id="A0A6A1KCI6"/>
<proteinExistence type="predicted"/>
<organism evidence="1 2">
    <name type="scientific">Bacteroides caccae</name>
    <dbReference type="NCBI Taxonomy" id="47678"/>
    <lineage>
        <taxon>Bacteria</taxon>
        <taxon>Pseudomonadati</taxon>
        <taxon>Bacteroidota</taxon>
        <taxon>Bacteroidia</taxon>
        <taxon>Bacteroidales</taxon>
        <taxon>Bacteroidaceae</taxon>
        <taxon>Bacteroides</taxon>
    </lineage>
</organism>
<reference evidence="1 2" key="1">
    <citation type="journal article" date="2019" name="Nat. Med.">
        <title>A library of human gut bacterial isolates paired with longitudinal multiomics data enables mechanistic microbiome research.</title>
        <authorList>
            <person name="Poyet M."/>
            <person name="Groussin M."/>
            <person name="Gibbons S.M."/>
            <person name="Avila-Pacheco J."/>
            <person name="Jiang X."/>
            <person name="Kearney S.M."/>
            <person name="Perrotta A.R."/>
            <person name="Berdy B."/>
            <person name="Zhao S."/>
            <person name="Lieberman T.D."/>
            <person name="Swanson P.K."/>
            <person name="Smith M."/>
            <person name="Roesemann S."/>
            <person name="Alexander J.E."/>
            <person name="Rich S.A."/>
            <person name="Livny J."/>
            <person name="Vlamakis H."/>
            <person name="Clish C."/>
            <person name="Bullock K."/>
            <person name="Deik A."/>
            <person name="Scott J."/>
            <person name="Pierce K.A."/>
            <person name="Xavier R.J."/>
            <person name="Alm E.J."/>
        </authorList>
    </citation>
    <scope>NUCLEOTIDE SEQUENCE [LARGE SCALE GENOMIC DNA]</scope>
    <source>
        <strain evidence="1 2">BIOML-A21</strain>
    </source>
</reference>
<comment type="caution">
    <text evidence="1">The sequence shown here is derived from an EMBL/GenBank/DDBJ whole genome shotgun (WGS) entry which is preliminary data.</text>
</comment>
<name>A0A6A1KCI6_9BACE</name>
<dbReference type="EMBL" id="VVYF01000003">
    <property type="protein sequence ID" value="KAA5494613.1"/>
    <property type="molecule type" value="Genomic_DNA"/>
</dbReference>
<sequence length="126" mass="14950">MEHQKTSYDTLPEQIDYLIQEISEIKNILMNRVEKREEIPKWLNKEQALRYIQKQGYKLSSSKLYKLSATDNIPCHRSGRNLYFFAEELDKWLNNQIEEEDKTSQNLSTQSIQLIIKSAQKKIGDK</sequence>
<dbReference type="Proteomes" id="UP000491168">
    <property type="component" value="Unassembled WGS sequence"/>
</dbReference>